<evidence type="ECO:0000256" key="2">
    <source>
        <dbReference type="SAM" id="Phobius"/>
    </source>
</evidence>
<dbReference type="AlphaFoldDB" id="A0A1L7XES6"/>
<name>A0A1L7XES6_9HELO</name>
<evidence type="ECO:0000256" key="1">
    <source>
        <dbReference type="SAM" id="MobiDB-lite"/>
    </source>
</evidence>
<reference evidence="4 5" key="1">
    <citation type="submission" date="2016-03" db="EMBL/GenBank/DDBJ databases">
        <authorList>
            <person name="Ploux O."/>
        </authorList>
    </citation>
    <scope>NUCLEOTIDE SEQUENCE [LARGE SCALE GENOMIC DNA]</scope>
    <source>
        <strain evidence="4 5">UAMH 11012</strain>
    </source>
</reference>
<dbReference type="OrthoDB" id="3061561at2759"/>
<feature type="signal peptide" evidence="3">
    <location>
        <begin position="1"/>
        <end position="21"/>
    </location>
</feature>
<feature type="transmembrane region" description="Helical" evidence="2">
    <location>
        <begin position="402"/>
        <end position="420"/>
    </location>
</feature>
<dbReference type="STRING" id="576137.A0A1L7XES6"/>
<feature type="compositionally biased region" description="Basic and acidic residues" evidence="1">
    <location>
        <begin position="204"/>
        <end position="213"/>
    </location>
</feature>
<feature type="region of interest" description="Disordered" evidence="1">
    <location>
        <begin position="167"/>
        <end position="274"/>
    </location>
</feature>
<feature type="transmembrane region" description="Helical" evidence="2">
    <location>
        <begin position="50"/>
        <end position="74"/>
    </location>
</feature>
<dbReference type="EMBL" id="FJOG01000024">
    <property type="protein sequence ID" value="CZR63518.1"/>
    <property type="molecule type" value="Genomic_DNA"/>
</dbReference>
<dbReference type="Proteomes" id="UP000184330">
    <property type="component" value="Unassembled WGS sequence"/>
</dbReference>
<keyword evidence="2" id="KW-1133">Transmembrane helix</keyword>
<evidence type="ECO:0000256" key="3">
    <source>
        <dbReference type="SAM" id="SignalP"/>
    </source>
</evidence>
<evidence type="ECO:0000313" key="4">
    <source>
        <dbReference type="EMBL" id="CZR63518.1"/>
    </source>
</evidence>
<feature type="transmembrane region" description="Helical" evidence="2">
    <location>
        <begin position="370"/>
        <end position="390"/>
    </location>
</feature>
<evidence type="ECO:0000313" key="5">
    <source>
        <dbReference type="Proteomes" id="UP000184330"/>
    </source>
</evidence>
<dbReference type="PANTHER" id="PTHR35043">
    <property type="entry name" value="TRANSCRIPTION FACTOR DOMAIN-CONTAINING PROTEIN"/>
    <property type="match status" value="1"/>
</dbReference>
<feature type="transmembrane region" description="Helical" evidence="2">
    <location>
        <begin position="473"/>
        <end position="496"/>
    </location>
</feature>
<keyword evidence="2" id="KW-0812">Transmembrane</keyword>
<feature type="compositionally biased region" description="Polar residues" evidence="1">
    <location>
        <begin position="214"/>
        <end position="235"/>
    </location>
</feature>
<proteinExistence type="predicted"/>
<keyword evidence="2" id="KW-0472">Membrane</keyword>
<feature type="transmembrane region" description="Helical" evidence="2">
    <location>
        <begin position="720"/>
        <end position="747"/>
    </location>
</feature>
<dbReference type="PANTHER" id="PTHR35043:SF8">
    <property type="entry name" value="DUF4220 DOMAIN-CONTAINING PROTEIN"/>
    <property type="match status" value="1"/>
</dbReference>
<sequence>MNTHSAVSWLVLLSLVLVANAQNTTAAIPSVPELKVGWQAGPTERGTLTLVYSCLITVFACTWTVLHLNVPGLYDGPWTKALRKAKWMAITVLFPEFILSKAICDLRLALNDLREFDMELKKKYDDLKWTVSSDPGDVEHTWSWKVNYGPRPSLLYRILGLPQPPVARKRKAAEETVEPEDNNQTTRRFSDVEDGGSSRHTPQKHTEFDHPETRSAQGSQVSARDENNNSVQSENPIGIEQAVPPSDVGGSVATSAEENAQEEEAEEEDRSDSSLNLMRWGVKSGDQNQPKVPHCKYHTTQYWTPTHSYFANMGGLLHPEQFVLVRGNSPRYYALTGAKLSSRFYWDSDHPLRGLVLDKQDIEDKSKADWLLKSLAVLQITWLILTVLVRGVTGLPVTQLEIAALAFSIFAIATYAANWWKPKDVSRPTRLQTLASGRAKRNGFDRTQEFILRLRAPAKAAGMAQRIRVEGNVPFIFSIMAVSALVFGGLHCLAWNFEFPSRAELILWRTASLTSAILPVISLASSLALNYVATTYTDHVLISSLMHKLKPLNSFPAEFWESLKKPIFNSWGWDGVIVLISIPTGSRNFEEEPPKELHEQLKKDGTLDKYTKICIDMFNFSINLMDFIKFWERAKGGGRDAFLLRDWVRRFTGMEHHSSEEMLEFWGDFENYLKSKFRTPDTTIPEIRCAHHILSVKEQFKKDEKRIEKWRKDCGQASQFLTISSGIVYAASRLIILVLLFTCLRAVPEGVYENTPWTRFLPNIS</sequence>
<feature type="chain" id="PRO_5012024360" evidence="3">
    <location>
        <begin position="22"/>
        <end position="765"/>
    </location>
</feature>
<feature type="compositionally biased region" description="Acidic residues" evidence="1">
    <location>
        <begin position="259"/>
        <end position="270"/>
    </location>
</feature>
<protein>
    <submittedName>
        <fullName evidence="4">Uncharacterized protein</fullName>
    </submittedName>
</protein>
<gene>
    <name evidence="4" type="ORF">PAC_13415</name>
</gene>
<organism evidence="4 5">
    <name type="scientific">Phialocephala subalpina</name>
    <dbReference type="NCBI Taxonomy" id="576137"/>
    <lineage>
        <taxon>Eukaryota</taxon>
        <taxon>Fungi</taxon>
        <taxon>Dikarya</taxon>
        <taxon>Ascomycota</taxon>
        <taxon>Pezizomycotina</taxon>
        <taxon>Leotiomycetes</taxon>
        <taxon>Helotiales</taxon>
        <taxon>Mollisiaceae</taxon>
        <taxon>Phialocephala</taxon>
        <taxon>Phialocephala fortinii species complex</taxon>
    </lineage>
</organism>
<feature type="transmembrane region" description="Helical" evidence="2">
    <location>
        <begin position="516"/>
        <end position="536"/>
    </location>
</feature>
<keyword evidence="3" id="KW-0732">Signal</keyword>
<keyword evidence="5" id="KW-1185">Reference proteome</keyword>
<accession>A0A1L7XES6</accession>